<dbReference type="GO" id="GO:0005634">
    <property type="term" value="C:nucleus"/>
    <property type="evidence" value="ECO:0007669"/>
    <property type="project" value="UniProtKB-SubCell"/>
</dbReference>
<gene>
    <name evidence="10" type="ORF">CKAN_00785000</name>
</gene>
<sequence length="963" mass="105718">MATPAVDSSSDHFLQLSSLPVVDLRLFSQSELTSLSLCSDPSFDFRRSDDVVDPKIDRSIFNESAGSRKQTYSRLRLARRPSDSSSAPGPRRRRPPGLLPDDDAAERRSNDHIVFFLRKLFGPSVDGIPEPTPPPSAGTRKANSDRSFAVYDNGSEIVNRNGVVVDVPVATGRCEDPFAAEVRRRTEGLRTKEELIGFLEGFEGQWGSNRRKKRFVEAVVFGDALPKGWRIMLSLKRRGGRAWLICRKYISPNGQQFESFKEVSSYLLSPFGPEGSSLERSAHIDESSQLPTQSTAGLTFKDDIAKDAPVCYSVRPISSSAPMFSVSTKHENQVVLFSAENQVKTQQWNTLECDKCKLTFNNKDLYVEHLSFHRKKLRKFELSKSISDGVIIRDGKYECQFCHKTFDERRRYNGHVGIHVKYYGKTIEALPDDTAERENNDKSSSALTPSASSEVDASISVEKDKIPDDTTEQENNDKSSSALTPSASSEVDASVNIEKDKMPETSTATFNNELNSGSTYSKQAMDTAIVDSPKCSALEINQEMSASKSVDEHDLSNGSLLDPVKNSNAKMPETSIATFNDEIRSGSIYSEQDMDTAVVDSPKGSALEITQEMSTSSSVDEQKVTNGSLLDPVKNSNANDCKVELCLGIAAPLPTNEVTAVCDLSGEKDLCLTSLVGETSELGNKRKRDLGNCSITHTSNKRTCAIETCPNDIFTSIVKEPMLCETATEKVCNHESSYALSDYEKICGTDQHVERILASSTKEPVLDKSEKSRTELESGISSSYPVSDEVVRAMVGSSGGENLLQNVVADTSSLLAQQSSFLSILDSDTGADKSSSASQKLEKVSDFEELRLDDIETTKFDFVTGQDSASLSDTPMDLTYMVDFEQGLDNSIQFEWDSVLPKMVGGNQFTAVCGWCRVEFNLGNANPGMYPDSVFVICPNCKAKSAGQFNALDNGFSMNSDQL</sequence>
<dbReference type="Gene3D" id="3.30.160.60">
    <property type="entry name" value="Classic Zinc Finger"/>
    <property type="match status" value="1"/>
</dbReference>
<evidence type="ECO:0000256" key="6">
    <source>
        <dbReference type="PROSITE-ProRule" id="PRU00042"/>
    </source>
</evidence>
<dbReference type="InterPro" id="IPR036236">
    <property type="entry name" value="Znf_C2H2_sf"/>
</dbReference>
<dbReference type="Gene3D" id="3.30.890.10">
    <property type="entry name" value="Methyl-cpg-binding Protein 2, Chain A"/>
    <property type="match status" value="1"/>
</dbReference>
<evidence type="ECO:0000313" key="10">
    <source>
        <dbReference type="EMBL" id="RWR79280.1"/>
    </source>
</evidence>
<comment type="caution">
    <text evidence="10">The sequence shown here is derived from an EMBL/GenBank/DDBJ whole genome shotgun (WGS) entry which is preliminary data.</text>
</comment>
<evidence type="ECO:0000256" key="4">
    <source>
        <dbReference type="ARBA" id="ARBA00023163"/>
    </source>
</evidence>
<dbReference type="PANTHER" id="PTHR37701:SF17">
    <property type="entry name" value="METHYL BINDING DOMAIN117"/>
    <property type="match status" value="1"/>
</dbReference>
<feature type="region of interest" description="Disordered" evidence="7">
    <location>
        <begin position="431"/>
        <end position="518"/>
    </location>
</feature>
<dbReference type="InterPro" id="IPR037472">
    <property type="entry name" value="MBD8"/>
</dbReference>
<dbReference type="Pfam" id="PF01429">
    <property type="entry name" value="MBD"/>
    <property type="match status" value="1"/>
</dbReference>
<evidence type="ECO:0000256" key="5">
    <source>
        <dbReference type="ARBA" id="ARBA00023242"/>
    </source>
</evidence>
<evidence type="ECO:0000259" key="9">
    <source>
        <dbReference type="PROSITE" id="PS50982"/>
    </source>
</evidence>
<feature type="domain" description="C2H2-type" evidence="8">
    <location>
        <begin position="397"/>
        <end position="419"/>
    </location>
</feature>
<keyword evidence="2" id="KW-0805">Transcription regulation</keyword>
<dbReference type="SUPFAM" id="SSF54171">
    <property type="entry name" value="DNA-binding domain"/>
    <property type="match status" value="1"/>
</dbReference>
<dbReference type="InterPro" id="IPR016177">
    <property type="entry name" value="DNA-bd_dom_sf"/>
</dbReference>
<comment type="subcellular location">
    <subcellularLocation>
        <location evidence="1">Nucleus</location>
    </subcellularLocation>
</comment>
<dbReference type="GO" id="GO:0008270">
    <property type="term" value="F:zinc ion binding"/>
    <property type="evidence" value="ECO:0007669"/>
    <property type="project" value="UniProtKB-KW"/>
</dbReference>
<feature type="compositionally biased region" description="Low complexity" evidence="7">
    <location>
        <begin position="443"/>
        <end position="453"/>
    </location>
</feature>
<organism evidence="10 11">
    <name type="scientific">Cinnamomum micranthum f. kanehirae</name>
    <dbReference type="NCBI Taxonomy" id="337451"/>
    <lineage>
        <taxon>Eukaryota</taxon>
        <taxon>Viridiplantae</taxon>
        <taxon>Streptophyta</taxon>
        <taxon>Embryophyta</taxon>
        <taxon>Tracheophyta</taxon>
        <taxon>Spermatophyta</taxon>
        <taxon>Magnoliopsida</taxon>
        <taxon>Magnoliidae</taxon>
        <taxon>Laurales</taxon>
        <taxon>Lauraceae</taxon>
        <taxon>Cinnamomum</taxon>
    </lineage>
</organism>
<keyword evidence="3" id="KW-0238">DNA-binding</keyword>
<dbReference type="PANTHER" id="PTHR37701">
    <property type="entry name" value="METHYL-CPG-BINDING DOMAIN-CONTAINING PROTEIN 8"/>
    <property type="match status" value="1"/>
</dbReference>
<dbReference type="OrthoDB" id="1893318at2759"/>
<evidence type="ECO:0000256" key="3">
    <source>
        <dbReference type="ARBA" id="ARBA00023125"/>
    </source>
</evidence>
<name>A0A443NL84_9MAGN</name>
<feature type="domain" description="MBD" evidence="9">
    <location>
        <begin position="215"/>
        <end position="291"/>
    </location>
</feature>
<dbReference type="PROSITE" id="PS50157">
    <property type="entry name" value="ZINC_FINGER_C2H2_2"/>
    <property type="match status" value="1"/>
</dbReference>
<feature type="compositionally biased region" description="Polar residues" evidence="7">
    <location>
        <begin position="504"/>
        <end position="518"/>
    </location>
</feature>
<keyword evidence="6" id="KW-0862">Zinc</keyword>
<evidence type="ECO:0000256" key="2">
    <source>
        <dbReference type="ARBA" id="ARBA00023015"/>
    </source>
</evidence>
<keyword evidence="4" id="KW-0804">Transcription</keyword>
<feature type="region of interest" description="Disordered" evidence="7">
    <location>
        <begin position="67"/>
        <end position="104"/>
    </location>
</feature>
<evidence type="ECO:0000259" key="8">
    <source>
        <dbReference type="PROSITE" id="PS50157"/>
    </source>
</evidence>
<keyword evidence="5" id="KW-0539">Nucleus</keyword>
<dbReference type="PROSITE" id="PS00028">
    <property type="entry name" value="ZINC_FINGER_C2H2_1"/>
    <property type="match status" value="2"/>
</dbReference>
<reference evidence="10 11" key="1">
    <citation type="journal article" date="2019" name="Nat. Plants">
        <title>Stout camphor tree genome fills gaps in understanding of flowering plant genome evolution.</title>
        <authorList>
            <person name="Chaw S.M."/>
            <person name="Liu Y.C."/>
            <person name="Wu Y.W."/>
            <person name="Wang H.Y."/>
            <person name="Lin C.I."/>
            <person name="Wu C.S."/>
            <person name="Ke H.M."/>
            <person name="Chang L.Y."/>
            <person name="Hsu C.Y."/>
            <person name="Yang H.T."/>
            <person name="Sudianto E."/>
            <person name="Hsu M.H."/>
            <person name="Wu K.P."/>
            <person name="Wang L.N."/>
            <person name="Leebens-Mack J.H."/>
            <person name="Tsai I.J."/>
        </authorList>
    </citation>
    <scope>NUCLEOTIDE SEQUENCE [LARGE SCALE GENOMIC DNA]</scope>
    <source>
        <strain evidence="11">cv. Chaw 1501</strain>
        <tissue evidence="10">Young leaves</tissue>
    </source>
</reference>
<protein>
    <submittedName>
        <fullName evidence="10">Methyl-CpG DNA binding</fullName>
    </submittedName>
</protein>
<keyword evidence="6" id="KW-0479">Metal-binding</keyword>
<evidence type="ECO:0000313" key="11">
    <source>
        <dbReference type="Proteomes" id="UP000283530"/>
    </source>
</evidence>
<keyword evidence="6" id="KW-0863">Zinc-finger</keyword>
<dbReference type="InterPro" id="IPR013087">
    <property type="entry name" value="Znf_C2H2_type"/>
</dbReference>
<evidence type="ECO:0000256" key="1">
    <source>
        <dbReference type="ARBA" id="ARBA00004123"/>
    </source>
</evidence>
<dbReference type="Proteomes" id="UP000283530">
    <property type="component" value="Unassembled WGS sequence"/>
</dbReference>
<dbReference type="GO" id="GO:0003677">
    <property type="term" value="F:DNA binding"/>
    <property type="evidence" value="ECO:0007669"/>
    <property type="project" value="UniProtKB-KW"/>
</dbReference>
<dbReference type="PROSITE" id="PS50982">
    <property type="entry name" value="MBD"/>
    <property type="match status" value="1"/>
</dbReference>
<dbReference type="SMART" id="SM00355">
    <property type="entry name" value="ZnF_C2H2"/>
    <property type="match status" value="2"/>
</dbReference>
<dbReference type="SUPFAM" id="SSF57667">
    <property type="entry name" value="beta-beta-alpha zinc fingers"/>
    <property type="match status" value="1"/>
</dbReference>
<dbReference type="AlphaFoldDB" id="A0A443NL84"/>
<proteinExistence type="predicted"/>
<keyword evidence="11" id="KW-1185">Reference proteome</keyword>
<dbReference type="InterPro" id="IPR001739">
    <property type="entry name" value="Methyl_CpG_DNA-bd"/>
</dbReference>
<feature type="region of interest" description="Disordered" evidence="7">
    <location>
        <begin position="545"/>
        <end position="568"/>
    </location>
</feature>
<evidence type="ECO:0000256" key="7">
    <source>
        <dbReference type="SAM" id="MobiDB-lite"/>
    </source>
</evidence>
<accession>A0A443NL84</accession>
<dbReference type="EMBL" id="QPKB01000003">
    <property type="protein sequence ID" value="RWR79280.1"/>
    <property type="molecule type" value="Genomic_DNA"/>
</dbReference>
<feature type="compositionally biased region" description="Low complexity" evidence="7">
    <location>
        <begin position="479"/>
        <end position="489"/>
    </location>
</feature>